<organism evidence="2 3">
    <name type="scientific">Ancylobacter oerskovii</name>
    <dbReference type="NCBI Taxonomy" id="459519"/>
    <lineage>
        <taxon>Bacteria</taxon>
        <taxon>Pseudomonadati</taxon>
        <taxon>Pseudomonadota</taxon>
        <taxon>Alphaproteobacteria</taxon>
        <taxon>Hyphomicrobiales</taxon>
        <taxon>Xanthobacteraceae</taxon>
        <taxon>Ancylobacter</taxon>
    </lineage>
</organism>
<dbReference type="InterPro" id="IPR036188">
    <property type="entry name" value="FAD/NAD-bd_sf"/>
</dbReference>
<dbReference type="Gene3D" id="3.50.50.60">
    <property type="entry name" value="FAD/NAD(P)-binding domain"/>
    <property type="match status" value="1"/>
</dbReference>
<accession>A0ABW4Z1W9</accession>
<dbReference type="InterPro" id="IPR050982">
    <property type="entry name" value="Auxin_biosynth/cation_transpt"/>
</dbReference>
<dbReference type="PANTHER" id="PTHR43539:SF91">
    <property type="entry name" value="FAD-DEPENDENT URATE HYDROXYLASE"/>
    <property type="match status" value="1"/>
</dbReference>
<evidence type="ECO:0000313" key="3">
    <source>
        <dbReference type="Proteomes" id="UP001597299"/>
    </source>
</evidence>
<protein>
    <submittedName>
        <fullName evidence="2">NAD(P)-binding domain-containing protein</fullName>
    </submittedName>
</protein>
<dbReference type="RefSeq" id="WP_213353668.1">
    <property type="nucleotide sequence ID" value="NZ_JAHBGB010000037.1"/>
</dbReference>
<dbReference type="Pfam" id="PF13738">
    <property type="entry name" value="Pyr_redox_3"/>
    <property type="match status" value="1"/>
</dbReference>
<gene>
    <name evidence="2" type="ORF">ACFSNC_19515</name>
</gene>
<keyword evidence="3" id="KW-1185">Reference proteome</keyword>
<dbReference type="EMBL" id="JBHUHD010000001">
    <property type="protein sequence ID" value="MFD2142601.1"/>
    <property type="molecule type" value="Genomic_DNA"/>
</dbReference>
<sequence>MTSPASPDAVAREALRLIGPDPENWVPPRAGVDHNVAIIGGGQSGTTFAFALRRAGIGGVTVIEAAPDERSAGVWLTRARMERLRTPKNLPGPELGIAGLSFQSWYEARHGREAYAALSTIPRRDWADYLIWYKDFLGIPVRYGVWLARIEPADGVFRLHLEAEGRSFVETARKVLLANGVAGNGGPFVPPVLADNLPRTLYAHTADLIDFTALKGRSVAVIGAAASAFDAAATALEAGAAEVHLFARRAQIASVPINRVRGYPGAYDNYPALPDRVRWLQALRFLRIGSTPPPDAVRRAVRFENFHLHLAAPWTGAREVGGRIVATAAGESFAFDFAIAGTGYFVDPAARPELADVAGHILRWRDRYTPPADERHEGLGAHPYLGSGHEYLEKEPGAAPYLKDIHVYNPAGFVSFGLPIGDVPSFRRDIPGVVARISRDLFLADLDAHERRITGTIAAEFDESLYASAIWRGARAAAE</sequence>
<name>A0ABW4Z1W9_9HYPH</name>
<keyword evidence="1" id="KW-0560">Oxidoreductase</keyword>
<evidence type="ECO:0000256" key="1">
    <source>
        <dbReference type="ARBA" id="ARBA00023002"/>
    </source>
</evidence>
<dbReference type="PANTHER" id="PTHR43539">
    <property type="entry name" value="FLAVIN-BINDING MONOOXYGENASE-LIKE PROTEIN (AFU_ORTHOLOGUE AFUA_4G09220)"/>
    <property type="match status" value="1"/>
</dbReference>
<proteinExistence type="predicted"/>
<evidence type="ECO:0000313" key="2">
    <source>
        <dbReference type="EMBL" id="MFD2142601.1"/>
    </source>
</evidence>
<reference evidence="3" key="1">
    <citation type="journal article" date="2019" name="Int. J. Syst. Evol. Microbiol.">
        <title>The Global Catalogue of Microorganisms (GCM) 10K type strain sequencing project: providing services to taxonomists for standard genome sequencing and annotation.</title>
        <authorList>
            <consortium name="The Broad Institute Genomics Platform"/>
            <consortium name="The Broad Institute Genome Sequencing Center for Infectious Disease"/>
            <person name="Wu L."/>
            <person name="Ma J."/>
        </authorList>
    </citation>
    <scope>NUCLEOTIDE SEQUENCE [LARGE SCALE GENOMIC DNA]</scope>
    <source>
        <strain evidence="3">CCM 7435</strain>
    </source>
</reference>
<comment type="caution">
    <text evidence="2">The sequence shown here is derived from an EMBL/GenBank/DDBJ whole genome shotgun (WGS) entry which is preliminary data.</text>
</comment>
<dbReference type="Proteomes" id="UP001597299">
    <property type="component" value="Unassembled WGS sequence"/>
</dbReference>
<dbReference type="SUPFAM" id="SSF51905">
    <property type="entry name" value="FAD/NAD(P)-binding domain"/>
    <property type="match status" value="2"/>
</dbReference>